<gene>
    <name evidence="1" type="ORF">ABID43_002377</name>
</gene>
<organism evidence="1 2">
    <name type="scientific">Methylobacterium goesingense</name>
    <dbReference type="NCBI Taxonomy" id="243690"/>
    <lineage>
        <taxon>Bacteria</taxon>
        <taxon>Pseudomonadati</taxon>
        <taxon>Pseudomonadota</taxon>
        <taxon>Alphaproteobacteria</taxon>
        <taxon>Hyphomicrobiales</taxon>
        <taxon>Methylobacteriaceae</taxon>
        <taxon>Methylobacterium</taxon>
    </lineage>
</organism>
<dbReference type="Proteomes" id="UP001549145">
    <property type="component" value="Unassembled WGS sequence"/>
</dbReference>
<reference evidence="1 2" key="1">
    <citation type="submission" date="2024-06" db="EMBL/GenBank/DDBJ databases">
        <title>Genomic Encyclopedia of Type Strains, Phase IV (KMG-IV): sequencing the most valuable type-strain genomes for metagenomic binning, comparative biology and taxonomic classification.</title>
        <authorList>
            <person name="Goeker M."/>
        </authorList>
    </citation>
    <scope>NUCLEOTIDE SEQUENCE [LARGE SCALE GENOMIC DNA]</scope>
    <source>
        <strain evidence="1 2">DSM 21331</strain>
    </source>
</reference>
<evidence type="ECO:0000313" key="1">
    <source>
        <dbReference type="EMBL" id="MET3692837.1"/>
    </source>
</evidence>
<comment type="caution">
    <text evidence="1">The sequence shown here is derived from an EMBL/GenBank/DDBJ whole genome shotgun (WGS) entry which is preliminary data.</text>
</comment>
<sequence>MHAPPHRPPAPLSPIVTYWEGPVSWLERLSAASIAAAGHELRIYTHTVSDLRGQGLPGSVHDVREILGPNPMADLYRARRSYAFYTDYVRLALLRNGRGIWSDLDFVFRQPLRTDTEGGDYVFGWLNPNRINNAILHAPAQSELLARYWDAITRVPIRTPWATGHIRVKRSLEILAGRRFPIQPERLAIGPRALTYFIRRLGLTQHARAKPAFYPLDDDEAHLLTQPDDAQARARITAETVAVHAWRGKLWSIGQSAPPAPASWLGQRRRELGV</sequence>
<dbReference type="RefSeq" id="WP_238277583.1">
    <property type="nucleotide sequence ID" value="NZ_BPQL01000023.1"/>
</dbReference>
<dbReference type="EMBL" id="JBEPMM010000005">
    <property type="protein sequence ID" value="MET3692837.1"/>
    <property type="molecule type" value="Genomic_DNA"/>
</dbReference>
<accession>A0ABV2L4U0</accession>
<proteinExistence type="predicted"/>
<protein>
    <recommendedName>
        <fullName evidence="3">Capsular polysaccharide synthesis protein</fullName>
    </recommendedName>
</protein>
<evidence type="ECO:0008006" key="3">
    <source>
        <dbReference type="Google" id="ProtNLM"/>
    </source>
</evidence>
<dbReference type="SUPFAM" id="SSF53448">
    <property type="entry name" value="Nucleotide-diphospho-sugar transferases"/>
    <property type="match status" value="1"/>
</dbReference>
<dbReference type="Gene3D" id="3.90.550.20">
    <property type="match status" value="1"/>
</dbReference>
<name>A0ABV2L4U0_9HYPH</name>
<evidence type="ECO:0000313" key="2">
    <source>
        <dbReference type="Proteomes" id="UP001549145"/>
    </source>
</evidence>
<dbReference type="InterPro" id="IPR029044">
    <property type="entry name" value="Nucleotide-diphossugar_trans"/>
</dbReference>
<keyword evidence="2" id="KW-1185">Reference proteome</keyword>